<dbReference type="InterPro" id="IPR049680">
    <property type="entry name" value="FLVCR1-2_SLC49-like"/>
</dbReference>
<proteinExistence type="predicted"/>
<evidence type="ECO:0000256" key="5">
    <source>
        <dbReference type="SAM" id="Phobius"/>
    </source>
</evidence>
<keyword evidence="3 5" id="KW-1133">Transmembrane helix</keyword>
<dbReference type="GO" id="GO:0016020">
    <property type="term" value="C:membrane"/>
    <property type="evidence" value="ECO:0000318"/>
    <property type="project" value="GO_Central"/>
</dbReference>
<dbReference type="eggNOG" id="KOG2563">
    <property type="taxonomic scope" value="Eukaryota"/>
</dbReference>
<dbReference type="PANTHER" id="PTHR10924">
    <property type="entry name" value="MAJOR FACILITATOR SUPERFAMILY PROTEIN-RELATED"/>
    <property type="match status" value="1"/>
</dbReference>
<dbReference type="GO" id="GO:0022857">
    <property type="term" value="F:transmembrane transporter activity"/>
    <property type="evidence" value="ECO:0007669"/>
    <property type="project" value="InterPro"/>
</dbReference>
<feature type="transmembrane region" description="Helical" evidence="5">
    <location>
        <begin position="112"/>
        <end position="134"/>
    </location>
</feature>
<feature type="transmembrane region" description="Helical" evidence="5">
    <location>
        <begin position="34"/>
        <end position="57"/>
    </location>
</feature>
<dbReference type="OMA" id="VCFRESY"/>
<comment type="subcellular location">
    <subcellularLocation>
        <location evidence="1">Membrane</location>
        <topology evidence="1">Multi-pass membrane protein</topology>
    </subcellularLocation>
</comment>
<dbReference type="EMBL" id="CH991559">
    <property type="protein sequence ID" value="EDQ87390.1"/>
    <property type="molecule type" value="Genomic_DNA"/>
</dbReference>
<dbReference type="Pfam" id="PF07690">
    <property type="entry name" value="MFS_1"/>
    <property type="match status" value="1"/>
</dbReference>
<dbReference type="Gene3D" id="1.20.1250.20">
    <property type="entry name" value="MFS general substrate transporter like domains"/>
    <property type="match status" value="1"/>
</dbReference>
<dbReference type="KEGG" id="mbr:MONBRDRAFT_27200"/>
<dbReference type="InParanoid" id="A9V4L3"/>
<dbReference type="SUPFAM" id="SSF103473">
    <property type="entry name" value="MFS general substrate transporter"/>
    <property type="match status" value="1"/>
</dbReference>
<evidence type="ECO:0000313" key="8">
    <source>
        <dbReference type="Proteomes" id="UP000001357"/>
    </source>
</evidence>
<dbReference type="AlphaFoldDB" id="A9V4L3"/>
<evidence type="ECO:0000256" key="4">
    <source>
        <dbReference type="ARBA" id="ARBA00023136"/>
    </source>
</evidence>
<evidence type="ECO:0000256" key="2">
    <source>
        <dbReference type="ARBA" id="ARBA00022692"/>
    </source>
</evidence>
<evidence type="ECO:0008006" key="9">
    <source>
        <dbReference type="Google" id="ProtNLM"/>
    </source>
</evidence>
<evidence type="ECO:0000256" key="6">
    <source>
        <dbReference type="SAM" id="SignalP"/>
    </source>
</evidence>
<feature type="transmembrane region" description="Helical" evidence="5">
    <location>
        <begin position="235"/>
        <end position="253"/>
    </location>
</feature>
<feature type="transmembrane region" description="Helical" evidence="5">
    <location>
        <begin position="69"/>
        <end position="92"/>
    </location>
</feature>
<dbReference type="Proteomes" id="UP000001357">
    <property type="component" value="Unassembled WGS sequence"/>
</dbReference>
<dbReference type="RefSeq" id="XP_001747650.1">
    <property type="nucleotide sequence ID" value="XM_001747598.1"/>
</dbReference>
<organism evidence="7 8">
    <name type="scientific">Monosiga brevicollis</name>
    <name type="common">Choanoflagellate</name>
    <dbReference type="NCBI Taxonomy" id="81824"/>
    <lineage>
        <taxon>Eukaryota</taxon>
        <taxon>Choanoflagellata</taxon>
        <taxon>Craspedida</taxon>
        <taxon>Salpingoecidae</taxon>
        <taxon>Monosiga</taxon>
    </lineage>
</organism>
<dbReference type="InterPro" id="IPR036259">
    <property type="entry name" value="MFS_trans_sf"/>
</dbReference>
<evidence type="ECO:0000313" key="7">
    <source>
        <dbReference type="EMBL" id="EDQ87390.1"/>
    </source>
</evidence>
<feature type="transmembrane region" description="Helical" evidence="5">
    <location>
        <begin position="297"/>
        <end position="316"/>
    </location>
</feature>
<feature type="chain" id="PRO_5002745097" description="Major facilitator superfamily (MFS) profile domain-containing protein" evidence="6">
    <location>
        <begin position="22"/>
        <end position="366"/>
    </location>
</feature>
<keyword evidence="4 5" id="KW-0472">Membrane</keyword>
<feature type="transmembrane region" description="Helical" evidence="5">
    <location>
        <begin position="328"/>
        <end position="347"/>
    </location>
</feature>
<feature type="signal peptide" evidence="6">
    <location>
        <begin position="1"/>
        <end position="21"/>
    </location>
</feature>
<evidence type="ECO:0000256" key="1">
    <source>
        <dbReference type="ARBA" id="ARBA00004141"/>
    </source>
</evidence>
<feature type="transmembrane region" description="Helical" evidence="5">
    <location>
        <begin position="206"/>
        <end position="223"/>
    </location>
</feature>
<protein>
    <recommendedName>
        <fullName evidence="9">Major facilitator superfamily (MFS) profile domain-containing protein</fullName>
    </recommendedName>
</protein>
<name>A9V4L3_MONBE</name>
<dbReference type="GeneID" id="5892977"/>
<feature type="transmembrane region" description="Helical" evidence="5">
    <location>
        <begin position="166"/>
        <end position="186"/>
    </location>
</feature>
<keyword evidence="8" id="KW-1185">Reference proteome</keyword>
<keyword evidence="2 5" id="KW-0812">Transmembrane</keyword>
<reference evidence="7 8" key="1">
    <citation type="journal article" date="2008" name="Nature">
        <title>The genome of the choanoflagellate Monosiga brevicollis and the origin of metazoans.</title>
        <authorList>
            <consortium name="JGI Sequencing"/>
            <person name="King N."/>
            <person name="Westbrook M.J."/>
            <person name="Young S.L."/>
            <person name="Kuo A."/>
            <person name="Abedin M."/>
            <person name="Chapman J."/>
            <person name="Fairclough S."/>
            <person name="Hellsten U."/>
            <person name="Isogai Y."/>
            <person name="Letunic I."/>
            <person name="Marr M."/>
            <person name="Pincus D."/>
            <person name="Putnam N."/>
            <person name="Rokas A."/>
            <person name="Wright K.J."/>
            <person name="Zuzow R."/>
            <person name="Dirks W."/>
            <person name="Good M."/>
            <person name="Goodstein D."/>
            <person name="Lemons D."/>
            <person name="Li W."/>
            <person name="Lyons J.B."/>
            <person name="Morris A."/>
            <person name="Nichols S."/>
            <person name="Richter D.J."/>
            <person name="Salamov A."/>
            <person name="Bork P."/>
            <person name="Lim W.A."/>
            <person name="Manning G."/>
            <person name="Miller W.T."/>
            <person name="McGinnis W."/>
            <person name="Shapiro H."/>
            <person name="Tjian R."/>
            <person name="Grigoriev I.V."/>
            <person name="Rokhsar D."/>
        </authorList>
    </citation>
    <scope>NUCLEOTIDE SEQUENCE [LARGE SCALE GENOMIC DNA]</scope>
    <source>
        <strain evidence="8">MX1 / ATCC 50154</strain>
    </source>
</reference>
<evidence type="ECO:0000256" key="3">
    <source>
        <dbReference type="ARBA" id="ARBA00022989"/>
    </source>
</evidence>
<accession>A9V4L3</accession>
<feature type="transmembrane region" description="Helical" evidence="5">
    <location>
        <begin position="265"/>
        <end position="285"/>
    </location>
</feature>
<keyword evidence="6" id="KW-0732">Signal</keyword>
<gene>
    <name evidence="7" type="ORF">MONBRDRAFT_27200</name>
</gene>
<dbReference type="FunCoup" id="A9V4L3">
    <property type="interactions" value="221"/>
</dbReference>
<sequence length="366" mass="39724">MSKGPRPSMLLGAGFCAAACALHCITIHNPAATILTHIAQIFNGLAGPVSMSIGPVFSAAWFPSNQRITATALIAVSNYVGIAFSFLVGPAMVGELSKDATSEERDRIGQELLRYMYTECAFAAVVLILTVAYFPNYPPNLPSVTAGHARESFGEGFWKLFRNRSFWIASISYGVVTGVFSGWSAYLLPNLEQFLSREKAQSESGWLGFYAILSGCVSGVIMSRVADRLGGKMKLMLVVMNLLGGGFAIWFSLMCTHTLPFRLDLAYISSIACGCLVNASMPLFFEIAVEVAYPISEATTTTMLTTMNNVFCLVFLLMPDVPHLGNAWVNWTLVGACLTAGLLMTGFRENYRRLTIDAGTKFEVTV</sequence>
<dbReference type="InterPro" id="IPR011701">
    <property type="entry name" value="MFS"/>
</dbReference>
<dbReference type="PANTHER" id="PTHR10924:SF27">
    <property type="entry name" value="SOLUTE CARRIER FAMILY 49 MEMBER 4"/>
    <property type="match status" value="1"/>
</dbReference>